<dbReference type="EMBL" id="CAJHJG010003245">
    <property type="protein sequence ID" value="CAD6928803.1"/>
    <property type="molecule type" value="Genomic_DNA"/>
</dbReference>
<protein>
    <submittedName>
        <fullName evidence="2">Uncharacterized protein</fullName>
    </submittedName>
</protein>
<evidence type="ECO:0000313" key="3">
    <source>
        <dbReference type="Proteomes" id="UP000836402"/>
    </source>
</evidence>
<name>A0ABN7IY13_9BASI</name>
<accession>A0ABN7IY13</accession>
<keyword evidence="3" id="KW-1185">Reference proteome</keyword>
<feature type="compositionally biased region" description="Acidic residues" evidence="1">
    <location>
        <begin position="39"/>
        <end position="50"/>
    </location>
</feature>
<gene>
    <name evidence="2" type="ORF">JKIAZH3_G5942</name>
</gene>
<feature type="region of interest" description="Disordered" evidence="1">
    <location>
        <begin position="1"/>
        <end position="116"/>
    </location>
</feature>
<proteinExistence type="predicted"/>
<feature type="region of interest" description="Disordered" evidence="1">
    <location>
        <begin position="394"/>
        <end position="438"/>
    </location>
</feature>
<feature type="non-terminal residue" evidence="2">
    <location>
        <position position="1"/>
    </location>
</feature>
<feature type="region of interest" description="Disordered" evidence="1">
    <location>
        <begin position="352"/>
        <end position="372"/>
    </location>
</feature>
<feature type="non-terminal residue" evidence="2">
    <location>
        <position position="438"/>
    </location>
</feature>
<dbReference type="SUPFAM" id="SSF53098">
    <property type="entry name" value="Ribonuclease H-like"/>
    <property type="match status" value="1"/>
</dbReference>
<evidence type="ECO:0000256" key="1">
    <source>
        <dbReference type="SAM" id="MobiDB-lite"/>
    </source>
</evidence>
<dbReference type="Proteomes" id="UP000836402">
    <property type="component" value="Unassembled WGS sequence"/>
</dbReference>
<feature type="compositionally biased region" description="Acidic residues" evidence="1">
    <location>
        <begin position="65"/>
        <end position="79"/>
    </location>
</feature>
<evidence type="ECO:0000313" key="2">
    <source>
        <dbReference type="EMBL" id="CAD6928803.1"/>
    </source>
</evidence>
<organism evidence="2 3">
    <name type="scientific">Tilletia caries</name>
    <name type="common">wheat bunt fungus</name>
    <dbReference type="NCBI Taxonomy" id="13290"/>
    <lineage>
        <taxon>Eukaryota</taxon>
        <taxon>Fungi</taxon>
        <taxon>Dikarya</taxon>
        <taxon>Basidiomycota</taxon>
        <taxon>Ustilaginomycotina</taxon>
        <taxon>Exobasidiomycetes</taxon>
        <taxon>Tilletiales</taxon>
        <taxon>Tilletiaceae</taxon>
        <taxon>Tilletia</taxon>
    </lineage>
</organism>
<dbReference type="InterPro" id="IPR012337">
    <property type="entry name" value="RNaseH-like_sf"/>
</dbReference>
<comment type="caution">
    <text evidence="2">The sequence shown here is derived from an EMBL/GenBank/DDBJ whole genome shotgun (WGS) entry which is preliminary data.</text>
</comment>
<sequence length="438" mass="47775">RPSRGWRLGRGREGVGIGSGGQNREDGEEVDIETAIAVADDEEEAADALQDDLAASLPPVLVAIPEEEDEDREDPEDPDAGAAAHGGVQGSDTQSTTGPDPAPPPPSGQLPGYGQEKGYLSPLTKIATIVKIARSSPERRRKYLRKAREAYNGNKIMADAVLVPPAFNKTRWNSRYFQLHSALKYAKGLVYVVRSDEEGVYDINLNINADEIKLLKKVTDILTYFLTLIKSVEREAPTAADILRYHGDLAHALKVECDEARQLNNEVGTFFANALQLGMDKLAVYRERASQCDPLLLAAILDPKYRLAILLKDYSSATVARAKELLKIEVEKVIGSGSAPLRSTVFSPAGAAKPQWRRFSPPPRAEPHGRDHRLPAWRLPLSFRGDHTWMVARQRQEPARPLRGGSTGARLSGFDGCGGKSVLGSGSDLHAPTSQHRA</sequence>
<reference evidence="2" key="1">
    <citation type="submission" date="2020-10" db="EMBL/GenBank/DDBJ databases">
        <authorList>
            <person name="Sedaghatjoo S."/>
        </authorList>
    </citation>
    <scope>NUCLEOTIDE SEQUENCE</scope>
    <source>
        <strain evidence="2">AZH3</strain>
    </source>
</reference>